<dbReference type="InterPro" id="IPR000608">
    <property type="entry name" value="UBC"/>
</dbReference>
<dbReference type="SUPFAM" id="SSF54495">
    <property type="entry name" value="UBC-like"/>
    <property type="match status" value="1"/>
</dbReference>
<evidence type="ECO:0000313" key="5">
    <source>
        <dbReference type="Proteomes" id="UP001212841"/>
    </source>
</evidence>
<keyword evidence="1" id="KW-0175">Coiled coil</keyword>
<comment type="caution">
    <text evidence="4">The sequence shown here is derived from an EMBL/GenBank/DDBJ whole genome shotgun (WGS) entry which is preliminary data.</text>
</comment>
<dbReference type="Pfam" id="PF00179">
    <property type="entry name" value="UQ_con"/>
    <property type="match status" value="1"/>
</dbReference>
<dbReference type="InterPro" id="IPR016135">
    <property type="entry name" value="UBQ-conjugating_enzyme/RWD"/>
</dbReference>
<dbReference type="Gene3D" id="3.10.110.10">
    <property type="entry name" value="Ubiquitin Conjugating Enzyme"/>
    <property type="match status" value="1"/>
</dbReference>
<gene>
    <name evidence="4" type="ORF">HK097_005064</name>
</gene>
<sequence>PQDYPKSGPQISINTPVSHPNVFGSWICCDILKGKIVRSGGYVGGYTPAYTLQTILVQLLSFFTAEKVDQDYGNAAYTVRELSGYSPKSNEKAVLAFQCMDCGYGIDYSQVVGRQHTPKAPVKSKPQRKPKQQTQTASTSDQSVPQPTHEALELIGNAKQRRQQRRQLEREEAAARAAAFEQKRDEAMRRALQLKVQKDEIMHQVRKSGKCLLPILDSVTDIWLLIAEHYLGDDDIRNLAEAHPPFSQAESANKIRYRRDLRCFYLRTPFTSRSILGVGVNRSDDGQTRTGRKKYTLSSEFDLLSIEAFHDHGVSTAVWGEPFNAFLPLVLEEAHYQRAKGEIERSLMWLAGKGEGTRSISGKAGDVVGTVNFEPWVGVEVIAKMMNQMVVDLMKNVDDEGAKRAKASVGRYGYLAYLQPYKKSVNLHASDKALSGYCALLHLLLRLALDHPIILETAHEKVHQFLARESKRSKEAVPDLGEFLVFLALVPSVTWEKDLAAPLLRELLSRNVVWYLKDRPHLAYTSDTGKICDDLRVKQTFEASKTSLRLLMFQVHFLRSVLSSTTDSSSIPTSTSQSTAPKSDLEGFTLVCHNRKKDQIKIPVINSTTTTSSLLTTIKTLAPTYGLPSPTLSASLASQCRQILSISSFLPFFQSIAFKTSSSIASLLRGAVRDSANSGYHQNPYWDLELYELWRGQLGGNVPFEAPVGWRRNVVGNVRTGRSFFPGSGGQGGGQRIKKVVKPTVQAAWDGWGCSPDCEICYPRR</sequence>
<feature type="domain" description="UBC core" evidence="3">
    <location>
        <begin position="1"/>
        <end position="102"/>
    </location>
</feature>
<reference evidence="4" key="1">
    <citation type="submission" date="2020-05" db="EMBL/GenBank/DDBJ databases">
        <title>Phylogenomic resolution of chytrid fungi.</title>
        <authorList>
            <person name="Stajich J.E."/>
            <person name="Amses K."/>
            <person name="Simmons R."/>
            <person name="Seto K."/>
            <person name="Myers J."/>
            <person name="Bonds A."/>
            <person name="Quandt C.A."/>
            <person name="Barry K."/>
            <person name="Liu P."/>
            <person name="Grigoriev I."/>
            <person name="Longcore J.E."/>
            <person name="James T.Y."/>
        </authorList>
    </citation>
    <scope>NUCLEOTIDE SEQUENCE</scope>
    <source>
        <strain evidence="4">JEL0318</strain>
    </source>
</reference>
<feature type="compositionally biased region" description="Low complexity" evidence="2">
    <location>
        <begin position="132"/>
        <end position="143"/>
    </location>
</feature>
<dbReference type="Proteomes" id="UP001212841">
    <property type="component" value="Unassembled WGS sequence"/>
</dbReference>
<evidence type="ECO:0000259" key="3">
    <source>
        <dbReference type="PROSITE" id="PS50127"/>
    </source>
</evidence>
<feature type="region of interest" description="Disordered" evidence="2">
    <location>
        <begin position="115"/>
        <end position="147"/>
    </location>
</feature>
<feature type="non-terminal residue" evidence="4">
    <location>
        <position position="1"/>
    </location>
</feature>
<feature type="coiled-coil region" evidence="1">
    <location>
        <begin position="151"/>
        <end position="197"/>
    </location>
</feature>
<evidence type="ECO:0000313" key="4">
    <source>
        <dbReference type="EMBL" id="KAJ3032829.1"/>
    </source>
</evidence>
<keyword evidence="5" id="KW-1185">Reference proteome</keyword>
<evidence type="ECO:0000256" key="2">
    <source>
        <dbReference type="SAM" id="MobiDB-lite"/>
    </source>
</evidence>
<organism evidence="4 5">
    <name type="scientific">Rhizophlyctis rosea</name>
    <dbReference type="NCBI Taxonomy" id="64517"/>
    <lineage>
        <taxon>Eukaryota</taxon>
        <taxon>Fungi</taxon>
        <taxon>Fungi incertae sedis</taxon>
        <taxon>Chytridiomycota</taxon>
        <taxon>Chytridiomycota incertae sedis</taxon>
        <taxon>Chytridiomycetes</taxon>
        <taxon>Rhizophlyctidales</taxon>
        <taxon>Rhizophlyctidaceae</taxon>
        <taxon>Rhizophlyctis</taxon>
    </lineage>
</organism>
<dbReference type="PROSITE" id="PS50127">
    <property type="entry name" value="UBC_2"/>
    <property type="match status" value="1"/>
</dbReference>
<proteinExistence type="predicted"/>
<dbReference type="EMBL" id="JADGJD010002390">
    <property type="protein sequence ID" value="KAJ3032829.1"/>
    <property type="molecule type" value="Genomic_DNA"/>
</dbReference>
<dbReference type="AlphaFoldDB" id="A0AAD5S0N6"/>
<evidence type="ECO:0000256" key="1">
    <source>
        <dbReference type="SAM" id="Coils"/>
    </source>
</evidence>
<name>A0AAD5S0N6_9FUNG</name>
<protein>
    <recommendedName>
        <fullName evidence="3">UBC core domain-containing protein</fullName>
    </recommendedName>
</protein>
<accession>A0AAD5S0N6</accession>